<sequence length="178" mass="19659">MTTDEMQLQFQSRCHLGRSLTLPLCLLVLAGKNGLENTLPTYIAHSYTDSSDVHPLAALRPLTGLRLKFVDKEKTYSPCPCSCPASAHVIDCIGASARLLWSEGEHGLVEVLPDRNYNPDLHNPKSTSGDCITRLPPSLRMTALSDRSIRHAEVNGIMGFVPRCDGRRNLITEISNLY</sequence>
<evidence type="ECO:0000313" key="1">
    <source>
        <dbReference type="EMBL" id="GBO10191.1"/>
    </source>
</evidence>
<keyword evidence="2" id="KW-1185">Reference proteome</keyword>
<comment type="caution">
    <text evidence="1">The sequence shown here is derived from an EMBL/GenBank/DDBJ whole genome shotgun (WGS) entry which is preliminary data.</text>
</comment>
<organism evidence="1 2">
    <name type="scientific">Araneus ventricosus</name>
    <name type="common">Orbweaver spider</name>
    <name type="synonym">Epeira ventricosa</name>
    <dbReference type="NCBI Taxonomy" id="182803"/>
    <lineage>
        <taxon>Eukaryota</taxon>
        <taxon>Metazoa</taxon>
        <taxon>Ecdysozoa</taxon>
        <taxon>Arthropoda</taxon>
        <taxon>Chelicerata</taxon>
        <taxon>Arachnida</taxon>
        <taxon>Araneae</taxon>
        <taxon>Araneomorphae</taxon>
        <taxon>Entelegynae</taxon>
        <taxon>Araneoidea</taxon>
        <taxon>Araneidae</taxon>
        <taxon>Araneus</taxon>
    </lineage>
</organism>
<proteinExistence type="predicted"/>
<name>A0A4Y2UDW4_ARAVE</name>
<reference evidence="1 2" key="1">
    <citation type="journal article" date="2019" name="Sci. Rep.">
        <title>Orb-weaving spider Araneus ventricosus genome elucidates the spidroin gene catalogue.</title>
        <authorList>
            <person name="Kono N."/>
            <person name="Nakamura H."/>
            <person name="Ohtoshi R."/>
            <person name="Moran D.A.P."/>
            <person name="Shinohara A."/>
            <person name="Yoshida Y."/>
            <person name="Fujiwara M."/>
            <person name="Mori M."/>
            <person name="Tomita M."/>
            <person name="Arakawa K."/>
        </authorList>
    </citation>
    <scope>NUCLEOTIDE SEQUENCE [LARGE SCALE GENOMIC DNA]</scope>
</reference>
<dbReference type="Proteomes" id="UP000499080">
    <property type="component" value="Unassembled WGS sequence"/>
</dbReference>
<protein>
    <submittedName>
        <fullName evidence="1">Uncharacterized protein</fullName>
    </submittedName>
</protein>
<dbReference type="EMBL" id="BGPR01035375">
    <property type="protein sequence ID" value="GBO10191.1"/>
    <property type="molecule type" value="Genomic_DNA"/>
</dbReference>
<evidence type="ECO:0000313" key="2">
    <source>
        <dbReference type="Proteomes" id="UP000499080"/>
    </source>
</evidence>
<gene>
    <name evidence="1" type="ORF">AVEN_244347_1</name>
</gene>
<accession>A0A4Y2UDW4</accession>
<dbReference type="AlphaFoldDB" id="A0A4Y2UDW4"/>